<accession>A0A015MDV4</accession>
<evidence type="ECO:0000313" key="2">
    <source>
        <dbReference type="EMBL" id="EXX64993.1"/>
    </source>
</evidence>
<comment type="caution">
    <text evidence="2">The sequence shown here is derived from an EMBL/GenBank/DDBJ whole genome shotgun (WGS) entry which is preliminary data.</text>
</comment>
<protein>
    <submittedName>
        <fullName evidence="2">Uncharacterized protein</fullName>
    </submittedName>
</protein>
<keyword evidence="1" id="KW-0732">Signal</keyword>
<dbReference type="EMBL" id="JEMT01022615">
    <property type="protein sequence ID" value="EXX64993.1"/>
    <property type="molecule type" value="Genomic_DNA"/>
</dbReference>
<feature type="chain" id="PRO_5001475471" evidence="1">
    <location>
        <begin position="23"/>
        <end position="167"/>
    </location>
</feature>
<sequence>MNQSFIFVIILLTTLFTVNTRATIFNQCPETSTLLPLNVTIAPDPLAAGSFGSFSISGTLNNDITSNTQLVIMFSDTNQAPLVPLYIQNFQDTSGQQINVNVQVPTPVNFPTDYCIAVVVGNPNNSPDQSFDAYGCAYATYGQMTEMNSIISAVEDSYPVADQNLYY</sequence>
<name>A0A015MDV4_RHIIW</name>
<dbReference type="STRING" id="1432141.A0A015MDV4"/>
<evidence type="ECO:0000313" key="3">
    <source>
        <dbReference type="Proteomes" id="UP000022910"/>
    </source>
</evidence>
<dbReference type="HOGENOM" id="CLU_135976_0_0_1"/>
<dbReference type="AlphaFoldDB" id="A0A015MDV4"/>
<organism evidence="2 3">
    <name type="scientific">Rhizophagus irregularis (strain DAOM 197198w)</name>
    <name type="common">Glomus intraradices</name>
    <dbReference type="NCBI Taxonomy" id="1432141"/>
    <lineage>
        <taxon>Eukaryota</taxon>
        <taxon>Fungi</taxon>
        <taxon>Fungi incertae sedis</taxon>
        <taxon>Mucoromycota</taxon>
        <taxon>Glomeromycotina</taxon>
        <taxon>Glomeromycetes</taxon>
        <taxon>Glomerales</taxon>
        <taxon>Glomeraceae</taxon>
        <taxon>Rhizophagus</taxon>
    </lineage>
</organism>
<gene>
    <name evidence="2" type="ORF">RirG_137560</name>
</gene>
<dbReference type="OrthoDB" id="2336938at2759"/>
<feature type="signal peptide" evidence="1">
    <location>
        <begin position="1"/>
        <end position="22"/>
    </location>
</feature>
<keyword evidence="3" id="KW-1185">Reference proteome</keyword>
<reference evidence="2 3" key="1">
    <citation type="submission" date="2014-02" db="EMBL/GenBank/DDBJ databases">
        <title>Single nucleus genome sequencing reveals high similarity among nuclei of an endomycorrhizal fungus.</title>
        <authorList>
            <person name="Lin K."/>
            <person name="Geurts R."/>
            <person name="Zhang Z."/>
            <person name="Limpens E."/>
            <person name="Saunders D.G."/>
            <person name="Mu D."/>
            <person name="Pang E."/>
            <person name="Cao H."/>
            <person name="Cha H."/>
            <person name="Lin T."/>
            <person name="Zhou Q."/>
            <person name="Shang Y."/>
            <person name="Li Y."/>
            <person name="Ivanov S."/>
            <person name="Sharma T."/>
            <person name="Velzen R.V."/>
            <person name="Ruijter N.D."/>
            <person name="Aanen D.K."/>
            <person name="Win J."/>
            <person name="Kamoun S."/>
            <person name="Bisseling T."/>
            <person name="Huang S."/>
        </authorList>
    </citation>
    <scope>NUCLEOTIDE SEQUENCE [LARGE SCALE GENOMIC DNA]</scope>
    <source>
        <strain evidence="3">DAOM197198w</strain>
    </source>
</reference>
<evidence type="ECO:0000256" key="1">
    <source>
        <dbReference type="SAM" id="SignalP"/>
    </source>
</evidence>
<proteinExistence type="predicted"/>
<dbReference type="Proteomes" id="UP000022910">
    <property type="component" value="Unassembled WGS sequence"/>
</dbReference>